<evidence type="ECO:0000313" key="8">
    <source>
        <dbReference type="Proteomes" id="UP000824159"/>
    </source>
</evidence>
<evidence type="ECO:0000256" key="4">
    <source>
        <dbReference type="ARBA" id="ARBA00022643"/>
    </source>
</evidence>
<organism evidence="7 8">
    <name type="scientific">Candidatus Allocopromorpha excrementavium</name>
    <dbReference type="NCBI Taxonomy" id="2840741"/>
    <lineage>
        <taxon>Bacteria</taxon>
        <taxon>Bacillati</taxon>
        <taxon>Bacillota</taxon>
        <taxon>Clostridia</taxon>
        <taxon>Eubacteriales</taxon>
        <taxon>Eubacteriaceae</taxon>
        <taxon>Eubacteriaceae incertae sedis</taxon>
        <taxon>Candidatus Allocopromorpha</taxon>
    </lineage>
</organism>
<comment type="cofactor">
    <cofactor evidence="1">
        <name>FMN</name>
        <dbReference type="ChEBI" id="CHEBI:58210"/>
    </cofactor>
</comment>
<dbReference type="Proteomes" id="UP000824159">
    <property type="component" value="Unassembled WGS sequence"/>
</dbReference>
<keyword evidence="5" id="KW-0560">Oxidoreductase</keyword>
<dbReference type="EMBL" id="DVLX01000057">
    <property type="protein sequence ID" value="HIT99558.1"/>
    <property type="molecule type" value="Genomic_DNA"/>
</dbReference>
<dbReference type="Pfam" id="PF14512">
    <property type="entry name" value="TM1586_NiRdase"/>
    <property type="match status" value="1"/>
</dbReference>
<dbReference type="PANTHER" id="PTHR43673:SF2">
    <property type="entry name" value="NITROREDUCTASE"/>
    <property type="match status" value="1"/>
</dbReference>
<dbReference type="InterPro" id="IPR029478">
    <property type="entry name" value="TM1586_NiRdase"/>
</dbReference>
<comment type="caution">
    <text evidence="7">The sequence shown here is derived from an EMBL/GenBank/DDBJ whole genome shotgun (WGS) entry which is preliminary data.</text>
</comment>
<keyword evidence="3" id="KW-0285">Flavoprotein</keyword>
<dbReference type="CDD" id="cd02062">
    <property type="entry name" value="Nitro_FMN_reductase"/>
    <property type="match status" value="1"/>
</dbReference>
<keyword evidence="4" id="KW-0288">FMN</keyword>
<name>A0A9D1KV12_9FIRM</name>
<dbReference type="InterPro" id="IPR000415">
    <property type="entry name" value="Nitroreductase-like"/>
</dbReference>
<evidence type="ECO:0000256" key="3">
    <source>
        <dbReference type="ARBA" id="ARBA00022630"/>
    </source>
</evidence>
<dbReference type="SUPFAM" id="SSF55469">
    <property type="entry name" value="FMN-dependent nitroreductase-like"/>
    <property type="match status" value="1"/>
</dbReference>
<comment type="similarity">
    <text evidence="2">Belongs to the nitroreductase family.</text>
</comment>
<dbReference type="GO" id="GO:0016491">
    <property type="term" value="F:oxidoreductase activity"/>
    <property type="evidence" value="ECO:0007669"/>
    <property type="project" value="UniProtKB-KW"/>
</dbReference>
<dbReference type="AlphaFoldDB" id="A0A9D1KV12"/>
<evidence type="ECO:0000313" key="7">
    <source>
        <dbReference type="EMBL" id="HIT99558.1"/>
    </source>
</evidence>
<reference evidence="7" key="2">
    <citation type="journal article" date="2021" name="PeerJ">
        <title>Extensive microbial diversity within the chicken gut microbiome revealed by metagenomics and culture.</title>
        <authorList>
            <person name="Gilroy R."/>
            <person name="Ravi A."/>
            <person name="Getino M."/>
            <person name="Pursley I."/>
            <person name="Horton D.L."/>
            <person name="Alikhan N.F."/>
            <person name="Baker D."/>
            <person name="Gharbi K."/>
            <person name="Hall N."/>
            <person name="Watson M."/>
            <person name="Adriaenssens E.M."/>
            <person name="Foster-Nyarko E."/>
            <person name="Jarju S."/>
            <person name="Secka A."/>
            <person name="Antonio M."/>
            <person name="Oren A."/>
            <person name="Chaudhuri R.R."/>
            <person name="La Ragione R."/>
            <person name="Hildebrand F."/>
            <person name="Pallen M.J."/>
        </authorList>
    </citation>
    <scope>NUCLEOTIDE SEQUENCE</scope>
    <source>
        <strain evidence="7">CHK176-22527</strain>
    </source>
</reference>
<dbReference type="PANTHER" id="PTHR43673">
    <property type="entry name" value="NAD(P)H NITROREDUCTASE YDGI-RELATED"/>
    <property type="match status" value="1"/>
</dbReference>
<gene>
    <name evidence="7" type="ORF">IAD12_04815</name>
</gene>
<accession>A0A9D1KV12</accession>
<evidence type="ECO:0000259" key="6">
    <source>
        <dbReference type="Pfam" id="PF14512"/>
    </source>
</evidence>
<evidence type="ECO:0000256" key="5">
    <source>
        <dbReference type="ARBA" id="ARBA00023002"/>
    </source>
</evidence>
<evidence type="ECO:0000256" key="1">
    <source>
        <dbReference type="ARBA" id="ARBA00001917"/>
    </source>
</evidence>
<feature type="domain" description="Putative nitroreductase TM1586" evidence="6">
    <location>
        <begin position="3"/>
        <end position="213"/>
    </location>
</feature>
<proteinExistence type="inferred from homology"/>
<dbReference type="Gene3D" id="3.40.109.10">
    <property type="entry name" value="NADH Oxidase"/>
    <property type="match status" value="1"/>
</dbReference>
<evidence type="ECO:0000256" key="2">
    <source>
        <dbReference type="ARBA" id="ARBA00007118"/>
    </source>
</evidence>
<protein>
    <submittedName>
        <fullName evidence="7">Nitroreductase family protein</fullName>
    </submittedName>
</protein>
<reference evidence="7" key="1">
    <citation type="submission" date="2020-10" db="EMBL/GenBank/DDBJ databases">
        <authorList>
            <person name="Gilroy R."/>
        </authorList>
    </citation>
    <scope>NUCLEOTIDE SEQUENCE</scope>
    <source>
        <strain evidence="7">CHK176-22527</strain>
    </source>
</reference>
<dbReference type="Gene3D" id="3.40.109.30">
    <property type="entry name" value="putative nitroreductase (tm1586), domain 2"/>
    <property type="match status" value="1"/>
</dbReference>
<sequence>MDLSNAIKTRHSVRSYTDRPIEGEVKDQLISCIEQCNEDSGIRFQLVTDEPEAFSGFMARYGKFFNVRNYIAVIGKNSADSQQACGYYGEKIVLTAQALGLNTCWVAMTYSKNKTKVHLEEGEKILFVIAVGYGTTEGVPHKSKQREDVIFADDPLPQWFIDGIDAALLAPTAMNQQKFKFYLNGNEVSVKPGIGFYSKTDLGIVKRHFEIGAGIDNFQWV</sequence>